<dbReference type="GO" id="GO:0005524">
    <property type="term" value="F:ATP binding"/>
    <property type="evidence" value="ECO:0007669"/>
    <property type="project" value="UniProtKB-KW"/>
</dbReference>
<accession>A0A9X2LP90</accession>
<proteinExistence type="predicted"/>
<dbReference type="RefSeq" id="WP_168095693.1">
    <property type="nucleotide sequence ID" value="NZ_JAATER010000469.1"/>
</dbReference>
<keyword evidence="3" id="KW-0067">ATP-binding</keyword>
<evidence type="ECO:0000313" key="3">
    <source>
        <dbReference type="EMBL" id="MCQ8774517.1"/>
    </source>
</evidence>
<feature type="region of interest" description="Disordered" evidence="1">
    <location>
        <begin position="99"/>
        <end position="132"/>
    </location>
</feature>
<keyword evidence="2" id="KW-0732">Signal</keyword>
<organism evidence="3 4">
    <name type="scientific">Streptomyces telluris</name>
    <dbReference type="NCBI Taxonomy" id="2720021"/>
    <lineage>
        <taxon>Bacteria</taxon>
        <taxon>Bacillati</taxon>
        <taxon>Actinomycetota</taxon>
        <taxon>Actinomycetes</taxon>
        <taxon>Kitasatosporales</taxon>
        <taxon>Streptomycetaceae</taxon>
        <taxon>Streptomyces</taxon>
    </lineage>
</organism>
<feature type="signal peptide" evidence="2">
    <location>
        <begin position="1"/>
        <end position="25"/>
    </location>
</feature>
<evidence type="ECO:0000313" key="4">
    <source>
        <dbReference type="Proteomes" id="UP001142374"/>
    </source>
</evidence>
<feature type="chain" id="PRO_5040762048" evidence="2">
    <location>
        <begin position="26"/>
        <end position="132"/>
    </location>
</feature>
<reference evidence="3" key="1">
    <citation type="submission" date="2022-06" db="EMBL/GenBank/DDBJ databases">
        <title>WGS of actinobacteria.</title>
        <authorList>
            <person name="Thawai C."/>
        </authorList>
    </citation>
    <scope>NUCLEOTIDE SEQUENCE</scope>
    <source>
        <strain evidence="3">AA8</strain>
    </source>
</reference>
<comment type="caution">
    <text evidence="3">The sequence shown here is derived from an EMBL/GenBank/DDBJ whole genome shotgun (WGS) entry which is preliminary data.</text>
</comment>
<keyword evidence="3" id="KW-0547">Nucleotide-binding</keyword>
<sequence length="132" mass="12644">MRRVLTTVAMAAAALTFGSATAAQAAGSAPSPDLGGLAAIDPGSLGKTVDGAVQKATRIAGDAGSKVVKKAVPMAGKAAGGTVRHTTAAAQRTVGRMAGSAGSLVGEAAKSAARGGQSAHARPTGPLPMKKV</sequence>
<evidence type="ECO:0000256" key="2">
    <source>
        <dbReference type="SAM" id="SignalP"/>
    </source>
</evidence>
<evidence type="ECO:0000256" key="1">
    <source>
        <dbReference type="SAM" id="MobiDB-lite"/>
    </source>
</evidence>
<keyword evidence="4" id="KW-1185">Reference proteome</keyword>
<dbReference type="AlphaFoldDB" id="A0A9X2LP90"/>
<protein>
    <submittedName>
        <fullName evidence="3">ATP-binding protein</fullName>
    </submittedName>
</protein>
<gene>
    <name evidence="3" type="ORF">NQU55_32865</name>
</gene>
<name>A0A9X2LP90_9ACTN</name>
<dbReference type="Proteomes" id="UP001142374">
    <property type="component" value="Unassembled WGS sequence"/>
</dbReference>
<dbReference type="EMBL" id="JANIID010000046">
    <property type="protein sequence ID" value="MCQ8774517.1"/>
    <property type="molecule type" value="Genomic_DNA"/>
</dbReference>